<name>A0A940P687_9ENTE</name>
<sequence length="319" mass="37256">MNFNNTNYLNGFFYNLEEKRFHLKKESSIESYIQSFENNSHLTSTAFISDNPIKLTYRVPYFRLLYVLKGSIGISVDQKELDFFEGGVILANPNSHIIYRGMSSNTEVATIIFKPDFFSNLFLSDLVDLPLFYDFVMQGLDSNYQKSNYFFFQQSLENFSHYLLLFLFKETILNNPNKSVKHPALFLLLSELDDNKDKTLVLEKSTLPSNLFIGEILKHINHHYDEVSLNELATLYNLHPNSLSSMIKKQTGKNFSEHLTEVRLNRASYYLKNSTVSVQEISEKMGYQDKSYFFRLFKKHFGLSPNQYRKKNQQITDGS</sequence>
<dbReference type="PANTHER" id="PTHR43280">
    <property type="entry name" value="ARAC-FAMILY TRANSCRIPTIONAL REGULATOR"/>
    <property type="match status" value="1"/>
</dbReference>
<comment type="caution">
    <text evidence="5">The sequence shown here is derived from an EMBL/GenBank/DDBJ whole genome shotgun (WGS) entry which is preliminary data.</text>
</comment>
<dbReference type="RefSeq" id="WP_209525563.1">
    <property type="nucleotide sequence ID" value="NZ_JAEEGA010000003.1"/>
</dbReference>
<evidence type="ECO:0000256" key="3">
    <source>
        <dbReference type="ARBA" id="ARBA00023163"/>
    </source>
</evidence>
<dbReference type="InterPro" id="IPR009057">
    <property type="entry name" value="Homeodomain-like_sf"/>
</dbReference>
<dbReference type="AlphaFoldDB" id="A0A940P687"/>
<dbReference type="Gene3D" id="1.10.10.60">
    <property type="entry name" value="Homeodomain-like"/>
    <property type="match status" value="2"/>
</dbReference>
<gene>
    <name evidence="5" type="ORF">I6N95_05835</name>
</gene>
<evidence type="ECO:0000256" key="2">
    <source>
        <dbReference type="ARBA" id="ARBA00023125"/>
    </source>
</evidence>
<dbReference type="InterPro" id="IPR018062">
    <property type="entry name" value="HTH_AraC-typ_CS"/>
</dbReference>
<accession>A0A940P687</accession>
<organism evidence="5 6">
    <name type="scientific">Vagococcus allomyrinae</name>
    <dbReference type="NCBI Taxonomy" id="2794353"/>
    <lineage>
        <taxon>Bacteria</taxon>
        <taxon>Bacillati</taxon>
        <taxon>Bacillota</taxon>
        <taxon>Bacilli</taxon>
        <taxon>Lactobacillales</taxon>
        <taxon>Enterococcaceae</taxon>
        <taxon>Vagococcus</taxon>
    </lineage>
</organism>
<dbReference type="SMART" id="SM00342">
    <property type="entry name" value="HTH_ARAC"/>
    <property type="match status" value="1"/>
</dbReference>
<protein>
    <submittedName>
        <fullName evidence="5">Helix-turn-helix transcriptional regulator</fullName>
    </submittedName>
</protein>
<evidence type="ECO:0000313" key="6">
    <source>
        <dbReference type="Proteomes" id="UP000674938"/>
    </source>
</evidence>
<reference evidence="5" key="1">
    <citation type="submission" date="2020-12" db="EMBL/GenBank/DDBJ databases">
        <title>Vagococcus allomyrinae sp. nov. and Enterococcus lavae sp. nov., isolated from the larvae of Allomyrina dichotoma.</title>
        <authorList>
            <person name="Lee S.D."/>
        </authorList>
    </citation>
    <scope>NUCLEOTIDE SEQUENCE</scope>
    <source>
        <strain evidence="5">BWB3-3</strain>
    </source>
</reference>
<keyword evidence="1" id="KW-0805">Transcription regulation</keyword>
<dbReference type="SUPFAM" id="SSF46689">
    <property type="entry name" value="Homeodomain-like"/>
    <property type="match status" value="1"/>
</dbReference>
<dbReference type="InterPro" id="IPR020449">
    <property type="entry name" value="Tscrpt_reg_AraC-type_HTH"/>
</dbReference>
<evidence type="ECO:0000256" key="1">
    <source>
        <dbReference type="ARBA" id="ARBA00023015"/>
    </source>
</evidence>
<feature type="domain" description="HTH araC/xylS-type" evidence="4">
    <location>
        <begin position="214"/>
        <end position="311"/>
    </location>
</feature>
<dbReference type="Pfam" id="PF12833">
    <property type="entry name" value="HTH_18"/>
    <property type="match status" value="1"/>
</dbReference>
<dbReference type="GO" id="GO:0043565">
    <property type="term" value="F:sequence-specific DNA binding"/>
    <property type="evidence" value="ECO:0007669"/>
    <property type="project" value="InterPro"/>
</dbReference>
<evidence type="ECO:0000313" key="5">
    <source>
        <dbReference type="EMBL" id="MBP1040516.1"/>
    </source>
</evidence>
<dbReference type="GO" id="GO:0003700">
    <property type="term" value="F:DNA-binding transcription factor activity"/>
    <property type="evidence" value="ECO:0007669"/>
    <property type="project" value="InterPro"/>
</dbReference>
<dbReference type="InterPro" id="IPR018060">
    <property type="entry name" value="HTH_AraC"/>
</dbReference>
<dbReference type="PRINTS" id="PR00032">
    <property type="entry name" value="HTHARAC"/>
</dbReference>
<evidence type="ECO:0000259" key="4">
    <source>
        <dbReference type="PROSITE" id="PS01124"/>
    </source>
</evidence>
<dbReference type="PROSITE" id="PS01124">
    <property type="entry name" value="HTH_ARAC_FAMILY_2"/>
    <property type="match status" value="1"/>
</dbReference>
<keyword evidence="2" id="KW-0238">DNA-binding</keyword>
<dbReference type="Proteomes" id="UP000674938">
    <property type="component" value="Unassembled WGS sequence"/>
</dbReference>
<proteinExistence type="predicted"/>
<dbReference type="PANTHER" id="PTHR43280:SF34">
    <property type="entry name" value="ARAC-FAMILY TRANSCRIPTIONAL REGULATOR"/>
    <property type="match status" value="1"/>
</dbReference>
<dbReference type="PROSITE" id="PS00041">
    <property type="entry name" value="HTH_ARAC_FAMILY_1"/>
    <property type="match status" value="1"/>
</dbReference>
<keyword evidence="3" id="KW-0804">Transcription</keyword>
<dbReference type="EMBL" id="JAEEGA010000003">
    <property type="protein sequence ID" value="MBP1040516.1"/>
    <property type="molecule type" value="Genomic_DNA"/>
</dbReference>
<keyword evidence="6" id="KW-1185">Reference proteome</keyword>